<evidence type="ECO:0000313" key="1">
    <source>
        <dbReference type="EMBL" id="CAB0038769.1"/>
    </source>
</evidence>
<dbReference type="EMBL" id="CADCXV010000924">
    <property type="protein sequence ID" value="CAB0038769.1"/>
    <property type="molecule type" value="Genomic_DNA"/>
</dbReference>
<dbReference type="Proteomes" id="UP000479190">
    <property type="component" value="Unassembled WGS sequence"/>
</dbReference>
<gene>
    <name evidence="1" type="ORF">TBRA_LOCUS10539</name>
</gene>
<proteinExistence type="predicted"/>
<reference evidence="1 2" key="1">
    <citation type="submission" date="2020-02" db="EMBL/GenBank/DDBJ databases">
        <authorList>
            <person name="Ferguson B K."/>
        </authorList>
    </citation>
    <scope>NUCLEOTIDE SEQUENCE [LARGE SCALE GENOMIC DNA]</scope>
</reference>
<organism evidence="1 2">
    <name type="scientific">Trichogramma brassicae</name>
    <dbReference type="NCBI Taxonomy" id="86971"/>
    <lineage>
        <taxon>Eukaryota</taxon>
        <taxon>Metazoa</taxon>
        <taxon>Ecdysozoa</taxon>
        <taxon>Arthropoda</taxon>
        <taxon>Hexapoda</taxon>
        <taxon>Insecta</taxon>
        <taxon>Pterygota</taxon>
        <taxon>Neoptera</taxon>
        <taxon>Endopterygota</taxon>
        <taxon>Hymenoptera</taxon>
        <taxon>Apocrita</taxon>
        <taxon>Proctotrupomorpha</taxon>
        <taxon>Chalcidoidea</taxon>
        <taxon>Trichogrammatidae</taxon>
        <taxon>Trichogramma</taxon>
    </lineage>
</organism>
<sequence length="87" mass="9840">LAHAHGTELDLRMRIELNSAHAHGTIVGLRMRIGQIIRHNLRSLRTSTISSVHGEAASIHDIRGNRRDAAFTNIMDDIVSYRRSHKH</sequence>
<evidence type="ECO:0000313" key="2">
    <source>
        <dbReference type="Proteomes" id="UP000479190"/>
    </source>
</evidence>
<name>A0A6H5IV95_9HYME</name>
<accession>A0A6H5IV95</accession>
<protein>
    <submittedName>
        <fullName evidence="1">Uncharacterized protein</fullName>
    </submittedName>
</protein>
<feature type="non-terminal residue" evidence="1">
    <location>
        <position position="1"/>
    </location>
</feature>
<keyword evidence="2" id="KW-1185">Reference proteome</keyword>
<dbReference type="AlphaFoldDB" id="A0A6H5IV95"/>